<evidence type="ECO:0000313" key="1">
    <source>
        <dbReference type="EMBL" id="GBP38435.1"/>
    </source>
</evidence>
<keyword evidence="2" id="KW-1185">Reference proteome</keyword>
<sequence length="89" mass="9947">MRCKCAFLSLNNHLTNTYKLNKLEGGGRGPHRAANNFIRRAAAAARPLSPRHAQNYVRTRRNAMQITRRLKRKAGRLGGAYGKKMVNAG</sequence>
<protein>
    <submittedName>
        <fullName evidence="1">Uncharacterized protein</fullName>
    </submittedName>
</protein>
<dbReference type="EMBL" id="BGZK01000349">
    <property type="protein sequence ID" value="GBP38435.1"/>
    <property type="molecule type" value="Genomic_DNA"/>
</dbReference>
<organism evidence="1 2">
    <name type="scientific">Eumeta variegata</name>
    <name type="common">Bagworm moth</name>
    <name type="synonym">Eumeta japonica</name>
    <dbReference type="NCBI Taxonomy" id="151549"/>
    <lineage>
        <taxon>Eukaryota</taxon>
        <taxon>Metazoa</taxon>
        <taxon>Ecdysozoa</taxon>
        <taxon>Arthropoda</taxon>
        <taxon>Hexapoda</taxon>
        <taxon>Insecta</taxon>
        <taxon>Pterygota</taxon>
        <taxon>Neoptera</taxon>
        <taxon>Endopterygota</taxon>
        <taxon>Lepidoptera</taxon>
        <taxon>Glossata</taxon>
        <taxon>Ditrysia</taxon>
        <taxon>Tineoidea</taxon>
        <taxon>Psychidae</taxon>
        <taxon>Oiketicinae</taxon>
        <taxon>Eumeta</taxon>
    </lineage>
</organism>
<accession>A0A4C1VL25</accession>
<evidence type="ECO:0000313" key="2">
    <source>
        <dbReference type="Proteomes" id="UP000299102"/>
    </source>
</evidence>
<reference evidence="1 2" key="1">
    <citation type="journal article" date="2019" name="Commun. Biol.">
        <title>The bagworm genome reveals a unique fibroin gene that provides high tensile strength.</title>
        <authorList>
            <person name="Kono N."/>
            <person name="Nakamura H."/>
            <person name="Ohtoshi R."/>
            <person name="Tomita M."/>
            <person name="Numata K."/>
            <person name="Arakawa K."/>
        </authorList>
    </citation>
    <scope>NUCLEOTIDE SEQUENCE [LARGE SCALE GENOMIC DNA]</scope>
</reference>
<proteinExistence type="predicted"/>
<gene>
    <name evidence="1" type="ORF">EVAR_23639_1</name>
</gene>
<dbReference type="AlphaFoldDB" id="A0A4C1VL25"/>
<dbReference type="Proteomes" id="UP000299102">
    <property type="component" value="Unassembled WGS sequence"/>
</dbReference>
<comment type="caution">
    <text evidence="1">The sequence shown here is derived from an EMBL/GenBank/DDBJ whole genome shotgun (WGS) entry which is preliminary data.</text>
</comment>
<name>A0A4C1VL25_EUMVA</name>